<dbReference type="CDD" id="cd05927">
    <property type="entry name" value="LC-FACS_euk"/>
    <property type="match status" value="1"/>
</dbReference>
<feature type="region of interest" description="Disordered" evidence="9">
    <location>
        <begin position="1"/>
        <end position="20"/>
    </location>
</feature>
<keyword evidence="4 8" id="KW-0276">Fatty acid metabolism</keyword>
<reference evidence="11" key="1">
    <citation type="submission" date="2021-01" db="EMBL/GenBank/DDBJ databases">
        <authorList>
            <person name="Corre E."/>
            <person name="Pelletier E."/>
            <person name="Niang G."/>
            <person name="Scheremetjew M."/>
            <person name="Finn R."/>
            <person name="Kale V."/>
            <person name="Holt S."/>
            <person name="Cochrane G."/>
            <person name="Meng A."/>
            <person name="Brown T."/>
            <person name="Cohen L."/>
        </authorList>
    </citation>
    <scope>NUCLEOTIDE SEQUENCE</scope>
    <source>
        <strain evidence="11">CCMP1243</strain>
    </source>
</reference>
<dbReference type="PROSITE" id="PS00455">
    <property type="entry name" value="AMP_BINDING"/>
    <property type="match status" value="1"/>
</dbReference>
<comment type="catalytic activity">
    <reaction evidence="6">
        <text>a long-chain fatty acid + ATP + CoA = a long-chain fatty acyl-CoA + AMP + diphosphate</text>
        <dbReference type="Rhea" id="RHEA:15421"/>
        <dbReference type="ChEBI" id="CHEBI:30616"/>
        <dbReference type="ChEBI" id="CHEBI:33019"/>
        <dbReference type="ChEBI" id="CHEBI:57287"/>
        <dbReference type="ChEBI" id="CHEBI:57560"/>
        <dbReference type="ChEBI" id="CHEBI:83139"/>
        <dbReference type="ChEBI" id="CHEBI:456215"/>
        <dbReference type="EC" id="6.2.1.3"/>
    </reaction>
    <physiologicalReaction direction="left-to-right" evidence="6">
        <dbReference type="Rhea" id="RHEA:15422"/>
    </physiologicalReaction>
</comment>
<dbReference type="InterPro" id="IPR042099">
    <property type="entry name" value="ANL_N_sf"/>
</dbReference>
<proteinExistence type="inferred from homology"/>
<dbReference type="InterPro" id="IPR000873">
    <property type="entry name" value="AMP-dep_synth/lig_dom"/>
</dbReference>
<sequence length="675" mass="72464">MEQHSVIVPDTETQTSGPIRRNANNANVVLSVREGCRTVYESFRNGAMVSPGGACLGWRPLDPNGDAGPYVFMTYNEVLSRIDAVHNALVTRNALPPNEDGLRLLAIYSRNRPEWIVAEQACFASGGATVPLYDTLGADTVEYILLQTGAPTVVCGTPAEVASVLAVAAACPRLGLVVCVEPFTEELVGTARSKGVALVSFDELESEGRRMLRRLPHSPPSPGCVATFCYTSGTTGSPKGALLTHQSLIASVASVEQAGILELDSEDIHFSYLPLPHVFERLVQVNIFASGAAVGFYQGNPLKLVEDLQALRPTIFPSVPRVLNRIYDKIMAGVAAAGGSKEALFRRALASKVEGLRRGQLKHWLWDRLIFNTVKAGLGLDRLKVMATGSAPIAPPVLDFFRCMLGCDVFEGYGQTEGCAAATITAPGDFSSGHVGPPVPCVEIKLIDVPDMGYRHTDTWHGGDQDGMPCVGRGEIVYRGPVAFTGYYKMPEKTAETIDKDGWLYSGDIGLWTLSGNLKIIDRKKNIFKLAQGEYVAAEKIENVLTTSPLIGQAFVYGDSLQSYLVAVIVPDEETAAARFGQGDTFNLAAACAAPGSELWQAITEEVATRSSEAKLAGFETVRKFILEPAPFSVEEGLLTPTFKIKRQAVEAKYKGAIDALYATPVSAAGPRSSL</sequence>
<dbReference type="GO" id="GO:0005524">
    <property type="term" value="F:ATP binding"/>
    <property type="evidence" value="ECO:0007669"/>
    <property type="project" value="UniProtKB-KW"/>
</dbReference>
<evidence type="ECO:0000313" key="11">
    <source>
        <dbReference type="EMBL" id="CAD9696322.1"/>
    </source>
</evidence>
<evidence type="ECO:0000256" key="9">
    <source>
        <dbReference type="SAM" id="MobiDB-lite"/>
    </source>
</evidence>
<comment type="similarity">
    <text evidence="1 8">Belongs to the ATP-dependent AMP-binding enzyme family.</text>
</comment>
<dbReference type="PANTHER" id="PTHR43272:SF33">
    <property type="entry name" value="AMP-BINDING DOMAIN-CONTAINING PROTEIN-RELATED"/>
    <property type="match status" value="1"/>
</dbReference>
<feature type="compositionally biased region" description="Polar residues" evidence="9">
    <location>
        <begin position="11"/>
        <end position="20"/>
    </location>
</feature>
<comment type="function">
    <text evidence="8">Catalyzes the conversion of long-chain fatty acids to their active form acyl-CoAs for both synthesis of cellular lipids, and degradation via beta-oxidation.</text>
</comment>
<evidence type="ECO:0000256" key="7">
    <source>
        <dbReference type="ARBA" id="ARBA00026121"/>
    </source>
</evidence>
<evidence type="ECO:0000256" key="3">
    <source>
        <dbReference type="ARBA" id="ARBA00022741"/>
    </source>
</evidence>
<evidence type="ECO:0000256" key="4">
    <source>
        <dbReference type="ARBA" id="ARBA00022832"/>
    </source>
</evidence>
<dbReference type="EMBL" id="HBHJ01020368">
    <property type="protein sequence ID" value="CAD9696322.1"/>
    <property type="molecule type" value="Transcribed_RNA"/>
</dbReference>
<evidence type="ECO:0000256" key="2">
    <source>
        <dbReference type="ARBA" id="ARBA00022598"/>
    </source>
</evidence>
<keyword evidence="8" id="KW-0443">Lipid metabolism</keyword>
<dbReference type="PANTHER" id="PTHR43272">
    <property type="entry name" value="LONG-CHAIN-FATTY-ACID--COA LIGASE"/>
    <property type="match status" value="1"/>
</dbReference>
<dbReference type="Gene3D" id="3.40.50.12780">
    <property type="entry name" value="N-terminal domain of ligase-like"/>
    <property type="match status" value="1"/>
</dbReference>
<dbReference type="GO" id="GO:0005783">
    <property type="term" value="C:endoplasmic reticulum"/>
    <property type="evidence" value="ECO:0007669"/>
    <property type="project" value="TreeGrafter"/>
</dbReference>
<keyword evidence="3 8" id="KW-0547">Nucleotide-binding</keyword>
<keyword evidence="2 8" id="KW-0436">Ligase</keyword>
<dbReference type="InterPro" id="IPR045851">
    <property type="entry name" value="AMP-bd_C_sf"/>
</dbReference>
<gene>
    <name evidence="11" type="ORF">RMAR1173_LOCUS13486</name>
</gene>
<organism evidence="11">
    <name type="scientific">Rhizochromulina marina</name>
    <dbReference type="NCBI Taxonomy" id="1034831"/>
    <lineage>
        <taxon>Eukaryota</taxon>
        <taxon>Sar</taxon>
        <taxon>Stramenopiles</taxon>
        <taxon>Ochrophyta</taxon>
        <taxon>Dictyochophyceae</taxon>
        <taxon>Rhizochromulinales</taxon>
        <taxon>Rhizochromulina</taxon>
    </lineage>
</organism>
<evidence type="ECO:0000259" key="10">
    <source>
        <dbReference type="Pfam" id="PF00501"/>
    </source>
</evidence>
<dbReference type="Gene3D" id="3.30.300.30">
    <property type="match status" value="1"/>
</dbReference>
<dbReference type="GO" id="GO:0004467">
    <property type="term" value="F:long-chain fatty acid-CoA ligase activity"/>
    <property type="evidence" value="ECO:0007669"/>
    <property type="project" value="UniProtKB-EC"/>
</dbReference>
<evidence type="ECO:0000256" key="8">
    <source>
        <dbReference type="RuleBase" id="RU369030"/>
    </source>
</evidence>
<name>A0A7S2SDD9_9STRA</name>
<dbReference type="Pfam" id="PF23562">
    <property type="entry name" value="AMP-binding_C_3"/>
    <property type="match status" value="1"/>
</dbReference>
<keyword evidence="5 8" id="KW-0067">ATP-binding</keyword>
<dbReference type="InterPro" id="IPR045311">
    <property type="entry name" value="LC-FACS_euk"/>
</dbReference>
<protein>
    <recommendedName>
        <fullName evidence="7 8">Long-chain-fatty-acid--CoA ligase</fullName>
        <ecNumber evidence="7 8">6.2.1.3</ecNumber>
    </recommendedName>
</protein>
<dbReference type="AlphaFoldDB" id="A0A7S2SDD9"/>
<dbReference type="SUPFAM" id="SSF56801">
    <property type="entry name" value="Acetyl-CoA synthetase-like"/>
    <property type="match status" value="1"/>
</dbReference>
<accession>A0A7S2SDD9</accession>
<dbReference type="InterPro" id="IPR020845">
    <property type="entry name" value="AMP-binding_CS"/>
</dbReference>
<dbReference type="GO" id="GO:0016020">
    <property type="term" value="C:membrane"/>
    <property type="evidence" value="ECO:0007669"/>
    <property type="project" value="TreeGrafter"/>
</dbReference>
<dbReference type="Pfam" id="PF00501">
    <property type="entry name" value="AMP-binding"/>
    <property type="match status" value="1"/>
</dbReference>
<evidence type="ECO:0000256" key="5">
    <source>
        <dbReference type="ARBA" id="ARBA00022840"/>
    </source>
</evidence>
<feature type="domain" description="AMP-dependent synthetase/ligase" evidence="10">
    <location>
        <begin position="70"/>
        <end position="488"/>
    </location>
</feature>
<dbReference type="EC" id="6.2.1.3" evidence="7 8"/>
<evidence type="ECO:0000256" key="1">
    <source>
        <dbReference type="ARBA" id="ARBA00006432"/>
    </source>
</evidence>
<evidence type="ECO:0000256" key="6">
    <source>
        <dbReference type="ARBA" id="ARBA00024484"/>
    </source>
</evidence>